<comment type="subcellular location">
    <subcellularLocation>
        <location evidence="1">Membrane</location>
        <topology evidence="1">Multi-pass membrane protein</topology>
    </subcellularLocation>
</comment>
<dbReference type="PANTHER" id="PTHR10383">
    <property type="entry name" value="SERINE INCORPORATOR"/>
    <property type="match status" value="1"/>
</dbReference>
<evidence type="ECO:0000256" key="1">
    <source>
        <dbReference type="ARBA" id="ARBA00004141"/>
    </source>
</evidence>
<gene>
    <name evidence="8" type="ORF">BDA96_05G006500</name>
</gene>
<comment type="caution">
    <text evidence="8">The sequence shown here is derived from an EMBL/GenBank/DDBJ whole genome shotgun (WGS) entry which is preliminary data.</text>
</comment>
<feature type="transmembrane region" description="Helical" evidence="7">
    <location>
        <begin position="140"/>
        <end position="160"/>
    </location>
</feature>
<proteinExistence type="inferred from homology"/>
<feature type="transmembrane region" description="Helical" evidence="7">
    <location>
        <begin position="63"/>
        <end position="81"/>
    </location>
</feature>
<evidence type="ECO:0000256" key="7">
    <source>
        <dbReference type="SAM" id="Phobius"/>
    </source>
</evidence>
<feature type="transmembrane region" description="Helical" evidence="7">
    <location>
        <begin position="7"/>
        <end position="31"/>
    </location>
</feature>
<dbReference type="Proteomes" id="UP000807115">
    <property type="component" value="Chromosome 5"/>
</dbReference>
<feature type="region of interest" description="Disordered" evidence="6">
    <location>
        <begin position="217"/>
        <end position="246"/>
    </location>
</feature>
<keyword evidence="5 7" id="KW-0472">Membrane</keyword>
<evidence type="ECO:0000256" key="6">
    <source>
        <dbReference type="SAM" id="MobiDB-lite"/>
    </source>
</evidence>
<reference evidence="8" key="1">
    <citation type="journal article" date="2019" name="BMC Genomics">
        <title>A new reference genome for Sorghum bicolor reveals high levels of sequence similarity between sweet and grain genotypes: implications for the genetics of sugar metabolism.</title>
        <authorList>
            <person name="Cooper E.A."/>
            <person name="Brenton Z.W."/>
            <person name="Flinn B.S."/>
            <person name="Jenkins J."/>
            <person name="Shu S."/>
            <person name="Flowers D."/>
            <person name="Luo F."/>
            <person name="Wang Y."/>
            <person name="Xia P."/>
            <person name="Barry K."/>
            <person name="Daum C."/>
            <person name="Lipzen A."/>
            <person name="Yoshinaga Y."/>
            <person name="Schmutz J."/>
            <person name="Saski C."/>
            <person name="Vermerris W."/>
            <person name="Kresovich S."/>
        </authorList>
    </citation>
    <scope>NUCLEOTIDE SEQUENCE</scope>
</reference>
<comment type="similarity">
    <text evidence="2">Belongs to the TDE1 family.</text>
</comment>
<evidence type="ECO:0000256" key="5">
    <source>
        <dbReference type="ARBA" id="ARBA00023136"/>
    </source>
</evidence>
<keyword evidence="4 7" id="KW-1133">Transmembrane helix</keyword>
<feature type="compositionally biased region" description="Polar residues" evidence="6">
    <location>
        <begin position="222"/>
        <end position="232"/>
    </location>
</feature>
<name>A0A921UE71_SORBI</name>
<evidence type="ECO:0000313" key="8">
    <source>
        <dbReference type="EMBL" id="KAG0528384.1"/>
    </source>
</evidence>
<dbReference type="InterPro" id="IPR005016">
    <property type="entry name" value="TDE1/TMS"/>
</dbReference>
<evidence type="ECO:0000256" key="4">
    <source>
        <dbReference type="ARBA" id="ARBA00022989"/>
    </source>
</evidence>
<reference evidence="8" key="2">
    <citation type="submission" date="2020-10" db="EMBL/GenBank/DDBJ databases">
        <authorList>
            <person name="Cooper E.A."/>
            <person name="Brenton Z.W."/>
            <person name="Flinn B.S."/>
            <person name="Jenkins J."/>
            <person name="Shu S."/>
            <person name="Flowers D."/>
            <person name="Luo F."/>
            <person name="Wang Y."/>
            <person name="Xia P."/>
            <person name="Barry K."/>
            <person name="Daum C."/>
            <person name="Lipzen A."/>
            <person name="Yoshinaga Y."/>
            <person name="Schmutz J."/>
            <person name="Saski C."/>
            <person name="Vermerris W."/>
            <person name="Kresovich S."/>
        </authorList>
    </citation>
    <scope>NUCLEOTIDE SEQUENCE</scope>
</reference>
<dbReference type="GO" id="GO:0016020">
    <property type="term" value="C:membrane"/>
    <property type="evidence" value="ECO:0007669"/>
    <property type="project" value="UniProtKB-SubCell"/>
</dbReference>
<feature type="transmembrane region" description="Helical" evidence="7">
    <location>
        <begin position="180"/>
        <end position="202"/>
    </location>
</feature>
<keyword evidence="3 7" id="KW-0812">Transmembrane</keyword>
<protein>
    <submittedName>
        <fullName evidence="8">Uncharacterized protein</fullName>
    </submittedName>
</protein>
<evidence type="ECO:0000256" key="3">
    <source>
        <dbReference type="ARBA" id="ARBA00022692"/>
    </source>
</evidence>
<sequence length="263" mass="29552">MEECYLRVIIVSILGYSGSMVGTILMGLWYAGCWQNITFIVATLLLVYLMSLISMISKAKGFYMEPGLLGVYIVFLCWSAIKSEPETRCYKKQKASSGENWKTMISFIVELISIAVAAFSTGSDYKCLQSRKMTYRMGMVFFHFVFATGSMYFGMMFVGWDTHHTSEKWSMDAGWTSTWVHIANEGLVVISFVSILLARIYGIGWLQQMLERFFGTGGQQGGESRTTTTELEMNTGPPPSPLSQTTDLQISDSINITVHVEHQ</sequence>
<dbReference type="EMBL" id="CM027684">
    <property type="protein sequence ID" value="KAG0528384.1"/>
    <property type="molecule type" value="Genomic_DNA"/>
</dbReference>
<dbReference type="PANTHER" id="PTHR10383:SF44">
    <property type="entry name" value="SERINC-DOMAIN CONTAINING SERINE AND SPHINGOLIPID BIOSYNTHESIS PROTEIN"/>
    <property type="match status" value="1"/>
</dbReference>
<evidence type="ECO:0000313" key="9">
    <source>
        <dbReference type="Proteomes" id="UP000807115"/>
    </source>
</evidence>
<feature type="transmembrane region" description="Helical" evidence="7">
    <location>
        <begin position="37"/>
        <end position="56"/>
    </location>
</feature>
<dbReference type="Pfam" id="PF03348">
    <property type="entry name" value="Serinc"/>
    <property type="match status" value="1"/>
</dbReference>
<dbReference type="AlphaFoldDB" id="A0A921UE71"/>
<evidence type="ECO:0000256" key="2">
    <source>
        <dbReference type="ARBA" id="ARBA00006665"/>
    </source>
</evidence>
<organism evidence="8 9">
    <name type="scientific">Sorghum bicolor</name>
    <name type="common">Sorghum</name>
    <name type="synonym">Sorghum vulgare</name>
    <dbReference type="NCBI Taxonomy" id="4558"/>
    <lineage>
        <taxon>Eukaryota</taxon>
        <taxon>Viridiplantae</taxon>
        <taxon>Streptophyta</taxon>
        <taxon>Embryophyta</taxon>
        <taxon>Tracheophyta</taxon>
        <taxon>Spermatophyta</taxon>
        <taxon>Magnoliopsida</taxon>
        <taxon>Liliopsida</taxon>
        <taxon>Poales</taxon>
        <taxon>Poaceae</taxon>
        <taxon>PACMAD clade</taxon>
        <taxon>Panicoideae</taxon>
        <taxon>Andropogonodae</taxon>
        <taxon>Andropogoneae</taxon>
        <taxon>Sorghinae</taxon>
        <taxon>Sorghum</taxon>
    </lineage>
</organism>
<accession>A0A921UE71</accession>
<feature type="transmembrane region" description="Helical" evidence="7">
    <location>
        <begin position="101"/>
        <end position="119"/>
    </location>
</feature>